<dbReference type="PANTHER" id="PTHR33254">
    <property type="entry name" value="4-HYDROXY-4-METHYL-2-OXOGLUTARATE ALDOLASE 3-RELATED"/>
    <property type="match status" value="1"/>
</dbReference>
<evidence type="ECO:0000256" key="3">
    <source>
        <dbReference type="ARBA" id="ARBA00029596"/>
    </source>
</evidence>
<dbReference type="CDD" id="cd16841">
    <property type="entry name" value="RraA_family"/>
    <property type="match status" value="1"/>
</dbReference>
<dbReference type="InterPro" id="IPR005493">
    <property type="entry name" value="RraA/RraA-like"/>
</dbReference>
<keyword evidence="6" id="KW-0808">Transferase</keyword>
<gene>
    <name evidence="6" type="ORF">CR159_07315</name>
</gene>
<protein>
    <recommendedName>
        <fullName evidence="2">Putative 4-hydroxy-4-methyl-2-oxoglutarate aldolase</fullName>
    </recommendedName>
    <alternativeName>
        <fullName evidence="3">Regulator of ribonuclease activity homolog</fullName>
    </alternativeName>
    <alternativeName>
        <fullName evidence="4">RraA-like protein</fullName>
    </alternativeName>
</protein>
<organism evidence="6 7">
    <name type="scientific">Pollutimonas subterranea</name>
    <dbReference type="NCBI Taxonomy" id="2045210"/>
    <lineage>
        <taxon>Bacteria</taxon>
        <taxon>Pseudomonadati</taxon>
        <taxon>Pseudomonadota</taxon>
        <taxon>Betaproteobacteria</taxon>
        <taxon>Burkholderiales</taxon>
        <taxon>Alcaligenaceae</taxon>
        <taxon>Pollutimonas</taxon>
    </lineage>
</organism>
<keyword evidence="7" id="KW-1185">Reference proteome</keyword>
<name>A0A2N4U6Z2_9BURK</name>
<feature type="binding site" evidence="5">
    <location>
        <position position="102"/>
    </location>
    <ligand>
        <name>Mg(2+)</name>
        <dbReference type="ChEBI" id="CHEBI:18420"/>
    </ligand>
</feature>
<feature type="binding site" evidence="5">
    <location>
        <position position="101"/>
    </location>
    <ligand>
        <name>substrate</name>
    </ligand>
</feature>
<accession>A0A2N4U6Z2</accession>
<feature type="binding site" evidence="5">
    <location>
        <begin position="79"/>
        <end position="82"/>
    </location>
    <ligand>
        <name>substrate</name>
    </ligand>
</feature>
<comment type="cofactor">
    <cofactor evidence="1">
        <name>a divalent metal cation</name>
        <dbReference type="ChEBI" id="CHEBI:60240"/>
    </cofactor>
</comment>
<proteinExistence type="predicted"/>
<keyword evidence="5" id="KW-0479">Metal-binding</keyword>
<comment type="cofactor">
    <cofactor evidence="5">
        <name>Mg(2+)</name>
        <dbReference type="ChEBI" id="CHEBI:18420"/>
    </cofactor>
</comment>
<dbReference type="AlphaFoldDB" id="A0A2N4U6Z2"/>
<dbReference type="EMBL" id="PDNW01000004">
    <property type="protein sequence ID" value="PLC50794.1"/>
    <property type="molecule type" value="Genomic_DNA"/>
</dbReference>
<evidence type="ECO:0000256" key="1">
    <source>
        <dbReference type="ARBA" id="ARBA00001968"/>
    </source>
</evidence>
<dbReference type="GO" id="GO:0046872">
    <property type="term" value="F:metal ion binding"/>
    <property type="evidence" value="ECO:0007669"/>
    <property type="project" value="UniProtKB-KW"/>
</dbReference>
<evidence type="ECO:0000313" key="7">
    <source>
        <dbReference type="Proteomes" id="UP000234190"/>
    </source>
</evidence>
<dbReference type="Proteomes" id="UP000234190">
    <property type="component" value="Unassembled WGS sequence"/>
</dbReference>
<sequence>MSYESLDWLSSTLLADRGARVMACRIKPLRAGWRVFARALTVSVPPGDNLAIHAALSVAREGDVLVVGGEGYLDRALMGGIMCGQAAALKMAGIVIDGAVRDVAELQAGVLPVFAAGISPAGPTKHGDGSVFRSVVCGGVTVNPGDWIFGDEDGVVSFSEDERTTLVRAAAQKLEVEHARMAAIKQGDLTPAWLQSHLDRGAVDITNRY</sequence>
<dbReference type="RefSeq" id="WP_102073341.1">
    <property type="nucleotide sequence ID" value="NZ_PDNW01000004.1"/>
</dbReference>
<dbReference type="Pfam" id="PF03737">
    <property type="entry name" value="RraA-like"/>
    <property type="match status" value="1"/>
</dbReference>
<dbReference type="GO" id="GO:0032259">
    <property type="term" value="P:methylation"/>
    <property type="evidence" value="ECO:0007669"/>
    <property type="project" value="UniProtKB-KW"/>
</dbReference>
<comment type="caution">
    <text evidence="6">The sequence shown here is derived from an EMBL/GenBank/DDBJ whole genome shotgun (WGS) entry which is preliminary data.</text>
</comment>
<evidence type="ECO:0000256" key="2">
    <source>
        <dbReference type="ARBA" id="ARBA00016549"/>
    </source>
</evidence>
<evidence type="ECO:0000313" key="6">
    <source>
        <dbReference type="EMBL" id="PLC50794.1"/>
    </source>
</evidence>
<keyword evidence="6" id="KW-0489">Methyltransferase</keyword>
<dbReference type="PANTHER" id="PTHR33254:SF4">
    <property type="entry name" value="4-HYDROXY-4-METHYL-2-OXOGLUTARATE ALDOLASE 3-RELATED"/>
    <property type="match status" value="1"/>
</dbReference>
<dbReference type="Gene3D" id="3.50.30.40">
    <property type="entry name" value="Ribonuclease E inhibitor RraA/RraA-like"/>
    <property type="match status" value="1"/>
</dbReference>
<evidence type="ECO:0000256" key="4">
    <source>
        <dbReference type="ARBA" id="ARBA00030169"/>
    </source>
</evidence>
<dbReference type="SUPFAM" id="SSF89562">
    <property type="entry name" value="RraA-like"/>
    <property type="match status" value="1"/>
</dbReference>
<dbReference type="InterPro" id="IPR036704">
    <property type="entry name" value="RraA/RraA-like_sf"/>
</dbReference>
<dbReference type="GO" id="GO:0008168">
    <property type="term" value="F:methyltransferase activity"/>
    <property type="evidence" value="ECO:0007669"/>
    <property type="project" value="UniProtKB-KW"/>
</dbReference>
<reference evidence="6 7" key="1">
    <citation type="submission" date="2017-10" db="EMBL/GenBank/DDBJ databases">
        <title>Two draft genome sequences of Pusillimonas sp. strains isolated from a nitrate- and radionuclide-contaminated groundwater in Russia.</title>
        <authorList>
            <person name="Grouzdev D.S."/>
            <person name="Tourova T.P."/>
            <person name="Goeva M.A."/>
            <person name="Babich T.L."/>
            <person name="Sokolova D.S."/>
            <person name="Abdullin R."/>
            <person name="Poltaraus A.B."/>
            <person name="Toshchakov S.V."/>
            <person name="Nazina T.N."/>
        </authorList>
    </citation>
    <scope>NUCLEOTIDE SEQUENCE [LARGE SCALE GENOMIC DNA]</scope>
    <source>
        <strain evidence="6 7">JR1/69-3-13</strain>
    </source>
</reference>
<keyword evidence="5" id="KW-0460">Magnesium</keyword>
<dbReference type="OrthoDB" id="8717144at2"/>
<evidence type="ECO:0000256" key="5">
    <source>
        <dbReference type="PIRSR" id="PIRSR605493-1"/>
    </source>
</evidence>